<dbReference type="SUPFAM" id="SSF52200">
    <property type="entry name" value="Toll/Interleukin receptor TIR domain"/>
    <property type="match status" value="1"/>
</dbReference>
<evidence type="ECO:0000313" key="8">
    <source>
        <dbReference type="EMBL" id="CAK8683882.1"/>
    </source>
</evidence>
<dbReference type="PRINTS" id="PR01537">
    <property type="entry name" value="INTRLKN1R1F"/>
</dbReference>
<feature type="signal peptide" evidence="5">
    <location>
        <begin position="1"/>
        <end position="19"/>
    </location>
</feature>
<gene>
    <name evidence="8" type="ORF">CVLEPA_LOCUS14901</name>
</gene>
<dbReference type="InterPro" id="IPR007110">
    <property type="entry name" value="Ig-like_dom"/>
</dbReference>
<evidence type="ECO:0000256" key="2">
    <source>
        <dbReference type="ARBA" id="ARBA00023180"/>
    </source>
</evidence>
<keyword evidence="4" id="KW-0472">Membrane</keyword>
<dbReference type="InterPro" id="IPR015621">
    <property type="entry name" value="IL-1_rcpt_fam"/>
</dbReference>
<feature type="chain" id="PRO_5046453678" evidence="5">
    <location>
        <begin position="20"/>
        <end position="612"/>
    </location>
</feature>
<comment type="caution">
    <text evidence="8">The sequence shown here is derived from an EMBL/GenBank/DDBJ whole genome shotgun (WGS) entry which is preliminary data.</text>
</comment>
<dbReference type="PROSITE" id="PS50104">
    <property type="entry name" value="TIR"/>
    <property type="match status" value="1"/>
</dbReference>
<feature type="domain" description="Ig-like" evidence="7">
    <location>
        <begin position="261"/>
        <end position="328"/>
    </location>
</feature>
<dbReference type="Gene3D" id="3.40.50.10140">
    <property type="entry name" value="Toll/interleukin-1 receptor homology (TIR) domain"/>
    <property type="match status" value="1"/>
</dbReference>
<proteinExistence type="predicted"/>
<dbReference type="PANTHER" id="PTHR11890">
    <property type="entry name" value="INTERLEUKIN-1 RECEPTOR FAMILY MEMBER"/>
    <property type="match status" value="1"/>
</dbReference>
<evidence type="ECO:0000256" key="3">
    <source>
        <dbReference type="ARBA" id="ARBA00023319"/>
    </source>
</evidence>
<evidence type="ECO:0000259" key="6">
    <source>
        <dbReference type="PROSITE" id="PS50104"/>
    </source>
</evidence>
<dbReference type="Pfam" id="PF01582">
    <property type="entry name" value="TIR"/>
    <property type="match status" value="1"/>
</dbReference>
<feature type="domain" description="TIR" evidence="6">
    <location>
        <begin position="449"/>
        <end position="578"/>
    </location>
</feature>
<keyword evidence="4" id="KW-0812">Transmembrane</keyword>
<feature type="domain" description="Ig-like" evidence="7">
    <location>
        <begin position="141"/>
        <end position="245"/>
    </location>
</feature>
<sequence length="612" mass="70591">MLTFIVLVALISGQHLATGIALDPSTCINQTREPLDKMIAYTGWPFKFNCSILFTNTSESLNTQCFYSSSGDRNFTSANQHIVSPTTTPALQNYEIVLEINEGFCLRKTVVVEIKQISNRSCYDDAVYHVARDDNVVHKRVKDGTRFRLDCFPDASTGEERIFPPSLPNTEYETQWFRSVRYSTNLTINPERSCLPYPKYFTSVIHKDNSNSVRPTAIDKYWVNYFDPGVYSCQVTYNGITANIVHYSICVETEVPKNIEPSILCTKRTPFQEAEVLALKCSVTIPNGKIDPDELKISWSKEVDGEGYCTNANLSIRDKSSVDSRITCGIEGFKNNELKCFEFIPEIGEQIQHRQDERSFSAYFNQTNLRKSDAGWYILRVTYKGRNSVFRMEVVYHPQKDLETHIKALVALIIIIIILALVVTFMWYNRIQIRLFLRRHYGKFDEDGKENVAILSYYFSTELDEDTRTHTKKILSLVKDQMKKMDYSFYDCNQSRVGGGNFVEGLLRKIDESHRMIIVLTDSYVNDSWSRFEAQQGYTSMLKNRTKLIVIRTPGVKSALNKVYQKQDDFSKELREIVQASRNISWKKNMADSRFQDCIQYALPKLRRDGFA</sequence>
<name>A0ABP0FWC3_CLALP</name>
<keyword evidence="5" id="KW-0732">Signal</keyword>
<dbReference type="PROSITE" id="PS50835">
    <property type="entry name" value="IG_LIKE"/>
    <property type="match status" value="2"/>
</dbReference>
<dbReference type="EMBL" id="CAWYQH010000097">
    <property type="protein sequence ID" value="CAK8683882.1"/>
    <property type="molecule type" value="Genomic_DNA"/>
</dbReference>
<evidence type="ECO:0000259" key="7">
    <source>
        <dbReference type="PROSITE" id="PS50835"/>
    </source>
</evidence>
<dbReference type="Proteomes" id="UP001642483">
    <property type="component" value="Unassembled WGS sequence"/>
</dbReference>
<protein>
    <submittedName>
        <fullName evidence="8">Uncharacterized protein</fullName>
    </submittedName>
</protein>
<keyword evidence="4" id="KW-1133">Transmembrane helix</keyword>
<dbReference type="PANTHER" id="PTHR11890:SF44">
    <property type="entry name" value="X-LINKED INTERLEUKIN-1 RECEPTOR ACCESSORY PROTEIN-LIKE 2"/>
    <property type="match status" value="1"/>
</dbReference>
<keyword evidence="2" id="KW-0325">Glycoprotein</keyword>
<evidence type="ECO:0000256" key="4">
    <source>
        <dbReference type="SAM" id="Phobius"/>
    </source>
</evidence>
<dbReference type="InterPro" id="IPR000157">
    <property type="entry name" value="TIR_dom"/>
</dbReference>
<organism evidence="8 9">
    <name type="scientific">Clavelina lepadiformis</name>
    <name type="common">Light-bulb sea squirt</name>
    <name type="synonym">Ascidia lepadiformis</name>
    <dbReference type="NCBI Taxonomy" id="159417"/>
    <lineage>
        <taxon>Eukaryota</taxon>
        <taxon>Metazoa</taxon>
        <taxon>Chordata</taxon>
        <taxon>Tunicata</taxon>
        <taxon>Ascidiacea</taxon>
        <taxon>Aplousobranchia</taxon>
        <taxon>Clavelinidae</taxon>
        <taxon>Clavelina</taxon>
    </lineage>
</organism>
<dbReference type="InterPro" id="IPR035897">
    <property type="entry name" value="Toll_tir_struct_dom_sf"/>
</dbReference>
<evidence type="ECO:0000256" key="5">
    <source>
        <dbReference type="SAM" id="SignalP"/>
    </source>
</evidence>
<keyword evidence="9" id="KW-1185">Reference proteome</keyword>
<accession>A0ABP0FWC3</accession>
<evidence type="ECO:0000256" key="1">
    <source>
        <dbReference type="ARBA" id="ARBA00023157"/>
    </source>
</evidence>
<keyword evidence="1" id="KW-1015">Disulfide bond</keyword>
<feature type="transmembrane region" description="Helical" evidence="4">
    <location>
        <begin position="408"/>
        <end position="428"/>
    </location>
</feature>
<evidence type="ECO:0000313" key="9">
    <source>
        <dbReference type="Proteomes" id="UP001642483"/>
    </source>
</evidence>
<reference evidence="8 9" key="1">
    <citation type="submission" date="2024-02" db="EMBL/GenBank/DDBJ databases">
        <authorList>
            <person name="Daric V."/>
            <person name="Darras S."/>
        </authorList>
    </citation>
    <scope>NUCLEOTIDE SEQUENCE [LARGE SCALE GENOMIC DNA]</scope>
</reference>
<keyword evidence="3" id="KW-0393">Immunoglobulin domain</keyword>